<gene>
    <name evidence="7" type="ORF">SAMN06265795_101461</name>
</gene>
<accession>A0A239CJ34</accession>
<dbReference type="InterPro" id="IPR050723">
    <property type="entry name" value="CFA/CMAS"/>
</dbReference>
<organism evidence="7 8">
    <name type="scientific">Noviherbaspirillum humi</name>
    <dbReference type="NCBI Taxonomy" id="1688639"/>
    <lineage>
        <taxon>Bacteria</taxon>
        <taxon>Pseudomonadati</taxon>
        <taxon>Pseudomonadota</taxon>
        <taxon>Betaproteobacteria</taxon>
        <taxon>Burkholderiales</taxon>
        <taxon>Oxalobacteraceae</taxon>
        <taxon>Noviherbaspirillum</taxon>
    </lineage>
</organism>
<dbReference type="Pfam" id="PF02353">
    <property type="entry name" value="CMAS"/>
    <property type="match status" value="1"/>
</dbReference>
<evidence type="ECO:0000256" key="4">
    <source>
        <dbReference type="ARBA" id="ARBA00022691"/>
    </source>
</evidence>
<evidence type="ECO:0000256" key="1">
    <source>
        <dbReference type="ARBA" id="ARBA00010815"/>
    </source>
</evidence>
<dbReference type="InterPro" id="IPR003333">
    <property type="entry name" value="CMAS"/>
</dbReference>
<evidence type="ECO:0000256" key="6">
    <source>
        <dbReference type="PIRSR" id="PIRSR003085-1"/>
    </source>
</evidence>
<evidence type="ECO:0000313" key="8">
    <source>
        <dbReference type="Proteomes" id="UP000198284"/>
    </source>
</evidence>
<dbReference type="SUPFAM" id="SSF53335">
    <property type="entry name" value="S-adenosyl-L-methionine-dependent methyltransferases"/>
    <property type="match status" value="1"/>
</dbReference>
<dbReference type="OrthoDB" id="9782855at2"/>
<dbReference type="InterPro" id="IPR029063">
    <property type="entry name" value="SAM-dependent_MTases_sf"/>
</dbReference>
<dbReference type="Gene3D" id="3.40.50.150">
    <property type="entry name" value="Vaccinia Virus protein VP39"/>
    <property type="match status" value="1"/>
</dbReference>
<sequence length="404" mass="45364">MNTRSIALDHSRKQAIPATAGFALALLARLKEGALRLELPDGSSDVLGEGVHPVTLRIHDWDVFDAALKSGDIGFAEGFIDGQWSTDNLPALLELLTRNRAELDAMIYGSWWGSLLYRLRHLFNRNSRAGSRRNIHAHYDIGNDFYQLWLDPSMTYSSAFFDNGRVGDLQQAQEAKYRRILDQLQVAPGASILEIGCGWGGFAEVAARQAQARVTGLTLSTEQLQYARERLAKAGVHERADLLLQDYRDTHGSFDAIASIEMFEAVGEAYWPSYFDCVARNLKSGGRACIQTIVIADPLFERYRKGTDFIQQYIFPGGMLPSPSAFRAAAARHGLETVDEFAFGLDYARTLAEWRHAFNRQLPQVRAQGFDERFLRTWEFYLAYCEAGFRAGSIDVAQFTLRKA</sequence>
<proteinExistence type="inferred from homology"/>
<reference evidence="7 8" key="1">
    <citation type="submission" date="2017-06" db="EMBL/GenBank/DDBJ databases">
        <authorList>
            <person name="Kim H.J."/>
            <person name="Triplett B.A."/>
        </authorList>
    </citation>
    <scope>NUCLEOTIDE SEQUENCE [LARGE SCALE GENOMIC DNA]</scope>
    <source>
        <strain evidence="7 8">U15</strain>
    </source>
</reference>
<dbReference type="AlphaFoldDB" id="A0A239CJ34"/>
<evidence type="ECO:0000256" key="2">
    <source>
        <dbReference type="ARBA" id="ARBA00022603"/>
    </source>
</evidence>
<dbReference type="PANTHER" id="PTHR43667">
    <property type="entry name" value="CYCLOPROPANE-FATTY-ACYL-PHOSPHOLIPID SYNTHASE"/>
    <property type="match status" value="1"/>
</dbReference>
<keyword evidence="4" id="KW-0949">S-adenosyl-L-methionine</keyword>
<dbReference type="GO" id="GO:0008168">
    <property type="term" value="F:methyltransferase activity"/>
    <property type="evidence" value="ECO:0007669"/>
    <property type="project" value="UniProtKB-KW"/>
</dbReference>
<dbReference type="PIRSF" id="PIRSF003085">
    <property type="entry name" value="CMAS"/>
    <property type="match status" value="1"/>
</dbReference>
<comment type="similarity">
    <text evidence="1">Belongs to the CFA/CMAS family.</text>
</comment>
<keyword evidence="2" id="KW-0489">Methyltransferase</keyword>
<feature type="active site" evidence="6">
    <location>
        <position position="385"/>
    </location>
</feature>
<name>A0A239CJ34_9BURK</name>
<evidence type="ECO:0000256" key="5">
    <source>
        <dbReference type="ARBA" id="ARBA00023098"/>
    </source>
</evidence>
<keyword evidence="5" id="KW-0443">Lipid metabolism</keyword>
<keyword evidence="3" id="KW-0808">Transferase</keyword>
<protein>
    <submittedName>
        <fullName evidence="7">Cyclopropane-fatty-acyl-phospholipid synthase</fullName>
    </submittedName>
</protein>
<evidence type="ECO:0000313" key="7">
    <source>
        <dbReference type="EMBL" id="SNS19474.1"/>
    </source>
</evidence>
<dbReference type="EMBL" id="FZOT01000001">
    <property type="protein sequence ID" value="SNS19474.1"/>
    <property type="molecule type" value="Genomic_DNA"/>
</dbReference>
<dbReference type="PANTHER" id="PTHR43667:SF2">
    <property type="entry name" value="FATTY ACID C-METHYL TRANSFERASE"/>
    <property type="match status" value="1"/>
</dbReference>
<dbReference type="GO" id="GO:0032259">
    <property type="term" value="P:methylation"/>
    <property type="evidence" value="ECO:0007669"/>
    <property type="project" value="UniProtKB-KW"/>
</dbReference>
<dbReference type="GO" id="GO:0008610">
    <property type="term" value="P:lipid biosynthetic process"/>
    <property type="evidence" value="ECO:0007669"/>
    <property type="project" value="InterPro"/>
</dbReference>
<dbReference type="Proteomes" id="UP000198284">
    <property type="component" value="Unassembled WGS sequence"/>
</dbReference>
<dbReference type="CDD" id="cd02440">
    <property type="entry name" value="AdoMet_MTases"/>
    <property type="match status" value="1"/>
</dbReference>
<keyword evidence="8" id="KW-1185">Reference proteome</keyword>
<dbReference type="RefSeq" id="WP_089397659.1">
    <property type="nucleotide sequence ID" value="NZ_FZOT01000001.1"/>
</dbReference>
<evidence type="ECO:0000256" key="3">
    <source>
        <dbReference type="ARBA" id="ARBA00022679"/>
    </source>
</evidence>